<dbReference type="Proteomes" id="UP000521868">
    <property type="component" value="Unassembled WGS sequence"/>
</dbReference>
<evidence type="ECO:0000256" key="6">
    <source>
        <dbReference type="ARBA" id="ARBA00023235"/>
    </source>
</evidence>
<dbReference type="Gene3D" id="3.30.66.10">
    <property type="entry name" value="DNA topoisomerase I domain"/>
    <property type="match status" value="1"/>
</dbReference>
<evidence type="ECO:0000256" key="4">
    <source>
        <dbReference type="ARBA" id="ARBA00023029"/>
    </source>
</evidence>
<dbReference type="GO" id="GO:0003917">
    <property type="term" value="F:DNA topoisomerase type I (single strand cut, ATP-independent) activity"/>
    <property type="evidence" value="ECO:0007669"/>
    <property type="project" value="UniProtKB-EC"/>
</dbReference>
<dbReference type="Pfam" id="PF21338">
    <property type="entry name" value="Top1B_N_bact"/>
    <property type="match status" value="1"/>
</dbReference>
<comment type="caution">
    <text evidence="9">The sequence shown here is derived from an EMBL/GenBank/DDBJ whole genome shotgun (WGS) entry which is preliminary data.</text>
</comment>
<gene>
    <name evidence="9" type="ORF">RAMLITH_19585</name>
</gene>
<proteinExistence type="inferred from homology"/>
<evidence type="ECO:0000256" key="2">
    <source>
        <dbReference type="ARBA" id="ARBA00006645"/>
    </source>
</evidence>
<dbReference type="InterPro" id="IPR011010">
    <property type="entry name" value="DNA_brk_join_enz"/>
</dbReference>
<comment type="catalytic activity">
    <reaction evidence="1">
        <text>ATP-independent breakage of single-stranded DNA, followed by passage and rejoining.</text>
        <dbReference type="EC" id="5.6.2.1"/>
    </reaction>
</comment>
<feature type="domain" description="DNA topoisomerase I catalytic core eukaryotic-type" evidence="7">
    <location>
        <begin position="91"/>
        <end position="309"/>
    </location>
</feature>
<dbReference type="SUPFAM" id="SSF55869">
    <property type="entry name" value="DNA topoisomerase I domain"/>
    <property type="match status" value="1"/>
</dbReference>
<comment type="similarity">
    <text evidence="2">Belongs to the type IB topoisomerase family.</text>
</comment>
<evidence type="ECO:0000256" key="5">
    <source>
        <dbReference type="ARBA" id="ARBA00023125"/>
    </source>
</evidence>
<sequence length="378" mass="42646">MTDPSEVAESAGLVYVSDEDPGIRRERAGDTFRYLRPNGKALEDEGALERIRKLAIPPAWSDVWICPKPNGHLQATGRDARGRKQYRYHPQFREFSEATKYEHMMEFARALPNIRARVAEHMALRGLPREKVLATVVHLLETTLIRVGNDDYAKRNDSYGLTTLRNPHVKVDGSQLRFRFKGKSGRTWQLQLKDRRVAKIVKACQDLPGQELFQYVDENGELRQVSSADVNAYLREITGEDITAKDFRTWAGTVMAALALQEVEAFDTQAAQKKNVKAAIERVAARLGNTPTICRKCYVHPEILQSYAEGALLLEIRREVQDELREDLASLKPEEAAVLALLESRLSRTLSGELEDSLAALRQGGRRRTAQRSAPAAR</sequence>
<dbReference type="EMBL" id="VTOX01000008">
    <property type="protein sequence ID" value="NKE68029.1"/>
    <property type="molecule type" value="Genomic_DNA"/>
</dbReference>
<evidence type="ECO:0000313" key="10">
    <source>
        <dbReference type="Proteomes" id="UP000521868"/>
    </source>
</evidence>
<dbReference type="InterPro" id="IPR001631">
    <property type="entry name" value="TopoI"/>
</dbReference>
<dbReference type="GO" id="GO:0003677">
    <property type="term" value="F:DNA binding"/>
    <property type="evidence" value="ECO:0007669"/>
    <property type="project" value="UniProtKB-KW"/>
</dbReference>
<organism evidence="9 10">
    <name type="scientific">Ramlibacter lithotrophicus</name>
    <dbReference type="NCBI Taxonomy" id="2606681"/>
    <lineage>
        <taxon>Bacteria</taxon>
        <taxon>Pseudomonadati</taxon>
        <taxon>Pseudomonadota</taxon>
        <taxon>Betaproteobacteria</taxon>
        <taxon>Burkholderiales</taxon>
        <taxon>Comamonadaceae</taxon>
        <taxon>Ramlibacter</taxon>
    </lineage>
</organism>
<evidence type="ECO:0000259" key="7">
    <source>
        <dbReference type="Pfam" id="PF01028"/>
    </source>
</evidence>
<keyword evidence="5" id="KW-0238">DNA-binding</keyword>
<dbReference type="PRINTS" id="PR00416">
    <property type="entry name" value="EUTPISMRASEI"/>
</dbReference>
<keyword evidence="10" id="KW-1185">Reference proteome</keyword>
<evidence type="ECO:0000256" key="3">
    <source>
        <dbReference type="ARBA" id="ARBA00012891"/>
    </source>
</evidence>
<dbReference type="EC" id="5.6.2.1" evidence="3"/>
<accession>A0A7X6DJ17</accession>
<dbReference type="PROSITE" id="PS52038">
    <property type="entry name" value="TOPO_IB_2"/>
    <property type="match status" value="1"/>
</dbReference>
<dbReference type="Pfam" id="PF01028">
    <property type="entry name" value="Topoisom_I"/>
    <property type="match status" value="1"/>
</dbReference>
<dbReference type="InterPro" id="IPR035447">
    <property type="entry name" value="DNA_topo_I_N_sf"/>
</dbReference>
<evidence type="ECO:0000256" key="1">
    <source>
        <dbReference type="ARBA" id="ARBA00000213"/>
    </source>
</evidence>
<dbReference type="SUPFAM" id="SSF56349">
    <property type="entry name" value="DNA breaking-rejoining enzymes"/>
    <property type="match status" value="1"/>
</dbReference>
<name>A0A7X6DJ17_9BURK</name>
<dbReference type="AlphaFoldDB" id="A0A7X6DJ17"/>
<evidence type="ECO:0000259" key="8">
    <source>
        <dbReference type="Pfam" id="PF21338"/>
    </source>
</evidence>
<protein>
    <recommendedName>
        <fullName evidence="3">DNA topoisomerase</fullName>
        <ecNumber evidence="3">5.6.2.1</ecNumber>
    </recommendedName>
</protein>
<dbReference type="GO" id="GO:0006265">
    <property type="term" value="P:DNA topological change"/>
    <property type="evidence" value="ECO:0007669"/>
    <property type="project" value="InterPro"/>
</dbReference>
<keyword evidence="6 9" id="KW-0413">Isomerase</keyword>
<dbReference type="RefSeq" id="WP_168109154.1">
    <property type="nucleotide sequence ID" value="NZ_VTOX01000008.1"/>
</dbReference>
<dbReference type="InterPro" id="IPR014711">
    <property type="entry name" value="TopoI_cat_a-hlx-sub_euk"/>
</dbReference>
<evidence type="ECO:0000313" key="9">
    <source>
        <dbReference type="EMBL" id="NKE68029.1"/>
    </source>
</evidence>
<reference evidence="9 10" key="1">
    <citation type="journal article" date="2020" name="Nature">
        <title>Bacterial chemolithoautotrophy via manganese oxidation.</title>
        <authorList>
            <person name="Yu H."/>
            <person name="Leadbetter J.R."/>
        </authorList>
    </citation>
    <scope>NUCLEOTIDE SEQUENCE [LARGE SCALE GENOMIC DNA]</scope>
    <source>
        <strain evidence="9 10">RBP-1</strain>
    </source>
</reference>
<keyword evidence="4" id="KW-0799">Topoisomerase</keyword>
<dbReference type="Gene3D" id="1.10.132.120">
    <property type="match status" value="1"/>
</dbReference>
<feature type="domain" description="DNA topoisomerase IB N-terminal" evidence="8">
    <location>
        <begin position="32"/>
        <end position="79"/>
    </location>
</feature>
<dbReference type="InterPro" id="IPR013500">
    <property type="entry name" value="TopoI_cat_euk"/>
</dbReference>
<dbReference type="Gene3D" id="3.90.15.10">
    <property type="entry name" value="Topoisomerase I, Chain A, domain 3"/>
    <property type="match status" value="1"/>
</dbReference>
<dbReference type="InterPro" id="IPR049331">
    <property type="entry name" value="Top1B_N_bact"/>
</dbReference>